<feature type="domain" description="DUF8040" evidence="2">
    <location>
        <begin position="301"/>
        <end position="357"/>
    </location>
</feature>
<dbReference type="OrthoDB" id="1001852at2759"/>
<organism evidence="3 4">
    <name type="scientific">Phtheirospermum japonicum</name>
    <dbReference type="NCBI Taxonomy" id="374723"/>
    <lineage>
        <taxon>Eukaryota</taxon>
        <taxon>Viridiplantae</taxon>
        <taxon>Streptophyta</taxon>
        <taxon>Embryophyta</taxon>
        <taxon>Tracheophyta</taxon>
        <taxon>Spermatophyta</taxon>
        <taxon>Magnoliopsida</taxon>
        <taxon>eudicotyledons</taxon>
        <taxon>Gunneridae</taxon>
        <taxon>Pentapetalae</taxon>
        <taxon>asterids</taxon>
        <taxon>lamiids</taxon>
        <taxon>Lamiales</taxon>
        <taxon>Orobanchaceae</taxon>
        <taxon>Orobanchaceae incertae sedis</taxon>
        <taxon>Phtheirospermum</taxon>
    </lineage>
</organism>
<dbReference type="AlphaFoldDB" id="A0A830BL05"/>
<gene>
    <name evidence="3" type="ORF">PHJA_000832000</name>
</gene>
<evidence type="ECO:0000259" key="2">
    <source>
        <dbReference type="Pfam" id="PF26138"/>
    </source>
</evidence>
<keyword evidence="4" id="KW-1185">Reference proteome</keyword>
<evidence type="ECO:0000313" key="3">
    <source>
        <dbReference type="EMBL" id="GFP86882.1"/>
    </source>
</evidence>
<dbReference type="InterPro" id="IPR058353">
    <property type="entry name" value="DUF8040"/>
</dbReference>
<protein>
    <recommendedName>
        <fullName evidence="2">DUF8040 domain-containing protein</fullName>
    </recommendedName>
</protein>
<reference evidence="3" key="1">
    <citation type="submission" date="2020-07" db="EMBL/GenBank/DDBJ databases">
        <title>Ethylene signaling mediates host invasion by parasitic plants.</title>
        <authorList>
            <person name="Yoshida S."/>
        </authorList>
    </citation>
    <scope>NUCLEOTIDE SEQUENCE</scope>
    <source>
        <strain evidence="3">Okayama</strain>
    </source>
</reference>
<dbReference type="EMBL" id="BMAC01000133">
    <property type="protein sequence ID" value="GFP86882.1"/>
    <property type="molecule type" value="Genomic_DNA"/>
</dbReference>
<evidence type="ECO:0000256" key="1">
    <source>
        <dbReference type="SAM" id="MobiDB-lite"/>
    </source>
</evidence>
<name>A0A830BL05_9LAMI</name>
<proteinExistence type="predicted"/>
<sequence>MSWSRKNTSNPYLPPIPLPTSEFDQIGLNLNDGGGFSRLGEGNSCRDGSAGGDLMGISVTLDAGGGIAKGVGGWAKERRSRSSNQGRRWRGRGGWWRTVIVKPFWNVRQSKTDAMGAQGNPRPPILNGENYSLWKLRMRWNIKNIDERAWRIILVGWEKPRVTDADGDTIIKKEIDWIADEIAQSNWNSKCINTLCGYVDSNYYKVIKKYYSAKDAWDAFQRVCEGTQSVDFKSAHFIRVSFFLPTDRRQLSDCGAFMNLTYSYIFLLANLRNLVGSEEEFPLQSHMLAEKENQKRVANQDKGGLVVTKNVTFEEIIALFLHILAHDQENSTITATFVRSGETISKQFHNVLRAVLKIGKLYIKQEISELSQESEERWRWFPLQNPLFIVCVTEELLKIRVCNARIRPDGLRNPTGWGSLSANPVGCQSGRRSDPSDRMSVIVATSRH</sequence>
<accession>A0A830BL05</accession>
<comment type="caution">
    <text evidence="3">The sequence shown here is derived from an EMBL/GenBank/DDBJ whole genome shotgun (WGS) entry which is preliminary data.</text>
</comment>
<feature type="region of interest" description="Disordered" evidence="1">
    <location>
        <begin position="422"/>
        <end position="448"/>
    </location>
</feature>
<dbReference type="Pfam" id="PF26138">
    <property type="entry name" value="DUF8040"/>
    <property type="match status" value="1"/>
</dbReference>
<evidence type="ECO:0000313" key="4">
    <source>
        <dbReference type="Proteomes" id="UP000653305"/>
    </source>
</evidence>
<dbReference type="Proteomes" id="UP000653305">
    <property type="component" value="Unassembled WGS sequence"/>
</dbReference>